<reference evidence="1" key="2">
    <citation type="journal article" date="2020" name="Nat. Commun.">
        <title>Large-scale genome sequencing of mycorrhizal fungi provides insights into the early evolution of symbiotic traits.</title>
        <authorList>
            <person name="Miyauchi S."/>
            <person name="Kiss E."/>
            <person name="Kuo A."/>
            <person name="Drula E."/>
            <person name="Kohler A."/>
            <person name="Sanchez-Garcia M."/>
            <person name="Morin E."/>
            <person name="Andreopoulos B."/>
            <person name="Barry K.W."/>
            <person name="Bonito G."/>
            <person name="Buee M."/>
            <person name="Carver A."/>
            <person name="Chen C."/>
            <person name="Cichocki N."/>
            <person name="Clum A."/>
            <person name="Culley D."/>
            <person name="Crous P.W."/>
            <person name="Fauchery L."/>
            <person name="Girlanda M."/>
            <person name="Hayes R.D."/>
            <person name="Keri Z."/>
            <person name="LaButti K."/>
            <person name="Lipzen A."/>
            <person name="Lombard V."/>
            <person name="Magnuson J."/>
            <person name="Maillard F."/>
            <person name="Murat C."/>
            <person name="Nolan M."/>
            <person name="Ohm R.A."/>
            <person name="Pangilinan J."/>
            <person name="Pereira M.F."/>
            <person name="Perotto S."/>
            <person name="Peter M."/>
            <person name="Pfister S."/>
            <person name="Riley R."/>
            <person name="Sitrit Y."/>
            <person name="Stielow J.B."/>
            <person name="Szollosi G."/>
            <person name="Zifcakova L."/>
            <person name="Stursova M."/>
            <person name="Spatafora J.W."/>
            <person name="Tedersoo L."/>
            <person name="Vaario L.M."/>
            <person name="Yamada A."/>
            <person name="Yan M."/>
            <person name="Wang P."/>
            <person name="Xu J."/>
            <person name="Bruns T."/>
            <person name="Baldrian P."/>
            <person name="Vilgalys R."/>
            <person name="Dunand C."/>
            <person name="Henrissat B."/>
            <person name="Grigoriev I.V."/>
            <person name="Hibbett D."/>
            <person name="Nagy L.G."/>
            <person name="Martin F.M."/>
        </authorList>
    </citation>
    <scope>NUCLEOTIDE SEQUENCE</scope>
    <source>
        <strain evidence="1">BED1</strain>
    </source>
</reference>
<accession>A0AAD4BFB4</accession>
<organism evidence="1 3">
    <name type="scientific">Boletus edulis BED1</name>
    <dbReference type="NCBI Taxonomy" id="1328754"/>
    <lineage>
        <taxon>Eukaryota</taxon>
        <taxon>Fungi</taxon>
        <taxon>Dikarya</taxon>
        <taxon>Basidiomycota</taxon>
        <taxon>Agaricomycotina</taxon>
        <taxon>Agaricomycetes</taxon>
        <taxon>Agaricomycetidae</taxon>
        <taxon>Boletales</taxon>
        <taxon>Boletineae</taxon>
        <taxon>Boletaceae</taxon>
        <taxon>Boletoideae</taxon>
        <taxon>Boletus</taxon>
    </lineage>
</organism>
<sequence>MQAKTPTSISTPSTVLPSPLYLPTIKAIKPYLQNDNPPRKGRVSAIARGSQEVRRPVRVYSLRLLLDQLSVLLIEVDEHLGPATLTQPSLDCRWFQWQIQTGRLCTYFA</sequence>
<protein>
    <submittedName>
        <fullName evidence="1">Uncharacterized protein</fullName>
    </submittedName>
</protein>
<evidence type="ECO:0000313" key="3">
    <source>
        <dbReference type="Proteomes" id="UP001194468"/>
    </source>
</evidence>
<dbReference type="AlphaFoldDB" id="A0AAD4BFB4"/>
<gene>
    <name evidence="2" type="ORF">L210DRAFT_3552224</name>
    <name evidence="1" type="ORF">L210DRAFT_3568331</name>
</gene>
<evidence type="ECO:0000313" key="2">
    <source>
        <dbReference type="EMBL" id="KAF8434750.1"/>
    </source>
</evidence>
<dbReference type="EMBL" id="WHUW01000105">
    <property type="protein sequence ID" value="KAF8424268.1"/>
    <property type="molecule type" value="Genomic_DNA"/>
</dbReference>
<reference evidence="1" key="1">
    <citation type="submission" date="2019-10" db="EMBL/GenBank/DDBJ databases">
        <authorList>
            <consortium name="DOE Joint Genome Institute"/>
            <person name="Kuo A."/>
            <person name="Miyauchi S."/>
            <person name="Kiss E."/>
            <person name="Drula E."/>
            <person name="Kohler A."/>
            <person name="Sanchez-Garcia M."/>
            <person name="Andreopoulos B."/>
            <person name="Barry K.W."/>
            <person name="Bonito G."/>
            <person name="Buee M."/>
            <person name="Carver A."/>
            <person name="Chen C."/>
            <person name="Cichocki N."/>
            <person name="Clum A."/>
            <person name="Culley D."/>
            <person name="Crous P.W."/>
            <person name="Fauchery L."/>
            <person name="Girlanda M."/>
            <person name="Hayes R."/>
            <person name="Keri Z."/>
            <person name="LaButti K."/>
            <person name="Lipzen A."/>
            <person name="Lombard V."/>
            <person name="Magnuson J."/>
            <person name="Maillard F."/>
            <person name="Morin E."/>
            <person name="Murat C."/>
            <person name="Nolan M."/>
            <person name="Ohm R."/>
            <person name="Pangilinan J."/>
            <person name="Pereira M."/>
            <person name="Perotto S."/>
            <person name="Peter M."/>
            <person name="Riley R."/>
            <person name="Sitrit Y."/>
            <person name="Stielow B."/>
            <person name="Szollosi G."/>
            <person name="Zifcakova L."/>
            <person name="Stursova M."/>
            <person name="Spatafora J.W."/>
            <person name="Tedersoo L."/>
            <person name="Vaario L.-M."/>
            <person name="Yamada A."/>
            <person name="Yan M."/>
            <person name="Wang P."/>
            <person name="Xu J."/>
            <person name="Bruns T."/>
            <person name="Baldrian P."/>
            <person name="Vilgalys R."/>
            <person name="Henrissat B."/>
            <person name="Grigoriev I.V."/>
            <person name="Hibbett D."/>
            <person name="Nagy L.G."/>
            <person name="Martin F.M."/>
        </authorList>
    </citation>
    <scope>NUCLEOTIDE SEQUENCE</scope>
    <source>
        <strain evidence="1">BED1</strain>
    </source>
</reference>
<comment type="caution">
    <text evidence="1">The sequence shown here is derived from an EMBL/GenBank/DDBJ whole genome shotgun (WGS) entry which is preliminary data.</text>
</comment>
<keyword evidence="3" id="KW-1185">Reference proteome</keyword>
<dbReference type="Proteomes" id="UP001194468">
    <property type="component" value="Unassembled WGS sequence"/>
</dbReference>
<proteinExistence type="predicted"/>
<name>A0AAD4BFB4_BOLED</name>
<evidence type="ECO:0000313" key="1">
    <source>
        <dbReference type="EMBL" id="KAF8424268.1"/>
    </source>
</evidence>
<dbReference type="EMBL" id="WHUW01000027">
    <property type="protein sequence ID" value="KAF8434750.1"/>
    <property type="molecule type" value="Genomic_DNA"/>
</dbReference>